<evidence type="ECO:0000259" key="14">
    <source>
        <dbReference type="Pfam" id="PF00155"/>
    </source>
</evidence>
<dbReference type="EC" id="2.3.1.50" evidence="5"/>
<comment type="cofactor">
    <cofactor evidence="1">
        <name>pyridoxal 5'-phosphate</name>
        <dbReference type="ChEBI" id="CHEBI:597326"/>
    </cofactor>
</comment>
<dbReference type="Gene3D" id="3.90.1150.10">
    <property type="entry name" value="Aspartate Aminotransferase, domain 1"/>
    <property type="match status" value="1"/>
</dbReference>
<keyword evidence="16" id="KW-1185">Reference proteome</keyword>
<evidence type="ECO:0000256" key="9">
    <source>
        <dbReference type="ARBA" id="ARBA00023098"/>
    </source>
</evidence>
<evidence type="ECO:0000256" key="11">
    <source>
        <dbReference type="ARBA" id="ARBA00041066"/>
    </source>
</evidence>
<comment type="pathway">
    <text evidence="3">Sphingolipid metabolism.</text>
</comment>
<dbReference type="GO" id="GO:0004758">
    <property type="term" value="F:serine C-palmitoyltransferase activity"/>
    <property type="evidence" value="ECO:0007669"/>
    <property type="project" value="UniProtKB-EC"/>
</dbReference>
<dbReference type="GO" id="GO:0046512">
    <property type="term" value="P:sphingosine biosynthetic process"/>
    <property type="evidence" value="ECO:0007669"/>
    <property type="project" value="TreeGrafter"/>
</dbReference>
<evidence type="ECO:0000256" key="10">
    <source>
        <dbReference type="ARBA" id="ARBA00023315"/>
    </source>
</evidence>
<evidence type="ECO:0000256" key="13">
    <source>
        <dbReference type="ARBA" id="ARBA00042649"/>
    </source>
</evidence>
<keyword evidence="10 15" id="KW-0012">Acyltransferase</keyword>
<dbReference type="InterPro" id="IPR015422">
    <property type="entry name" value="PyrdxlP-dep_Trfase_small"/>
</dbReference>
<accession>A0A6J8ETF0</accession>
<evidence type="ECO:0000313" key="16">
    <source>
        <dbReference type="Proteomes" id="UP000507470"/>
    </source>
</evidence>
<evidence type="ECO:0000256" key="3">
    <source>
        <dbReference type="ARBA" id="ARBA00004991"/>
    </source>
</evidence>
<protein>
    <recommendedName>
        <fullName evidence="11">Serine palmitoyltransferase 1</fullName>
        <ecNumber evidence="5">2.3.1.50</ecNumber>
    </recommendedName>
    <alternativeName>
        <fullName evidence="12">Long chain base biosynthesis protein 1</fullName>
    </alternativeName>
    <alternativeName>
        <fullName evidence="13">Serine-palmitoyl-CoA transferase 1</fullName>
    </alternativeName>
</protein>
<comment type="pathway">
    <text evidence="2">Lipid metabolism; sphingolipid metabolism.</text>
</comment>
<dbReference type="Gene3D" id="3.40.640.10">
    <property type="entry name" value="Type I PLP-dependent aspartate aminotransferase-like (Major domain)"/>
    <property type="match status" value="1"/>
</dbReference>
<name>A0A6J8ETF0_MYTCO</name>
<keyword evidence="6 15" id="KW-0808">Transferase</keyword>
<dbReference type="OrthoDB" id="3168162at2759"/>
<dbReference type="InterPro" id="IPR050087">
    <property type="entry name" value="AON_synthase_class-II"/>
</dbReference>
<dbReference type="SUPFAM" id="SSF53383">
    <property type="entry name" value="PLP-dependent transferases"/>
    <property type="match status" value="1"/>
</dbReference>
<evidence type="ECO:0000256" key="5">
    <source>
        <dbReference type="ARBA" id="ARBA00013220"/>
    </source>
</evidence>
<dbReference type="AlphaFoldDB" id="A0A6J8ETF0"/>
<dbReference type="PANTHER" id="PTHR13693:SF2">
    <property type="entry name" value="SERINE PALMITOYLTRANSFERASE 1"/>
    <property type="match status" value="1"/>
</dbReference>
<evidence type="ECO:0000256" key="1">
    <source>
        <dbReference type="ARBA" id="ARBA00001933"/>
    </source>
</evidence>
<dbReference type="GO" id="GO:0005783">
    <property type="term" value="C:endoplasmic reticulum"/>
    <property type="evidence" value="ECO:0007669"/>
    <property type="project" value="TreeGrafter"/>
</dbReference>
<dbReference type="PANTHER" id="PTHR13693">
    <property type="entry name" value="CLASS II AMINOTRANSFERASE/8-AMINO-7-OXONONANOATE SYNTHASE"/>
    <property type="match status" value="1"/>
</dbReference>
<dbReference type="InterPro" id="IPR015424">
    <property type="entry name" value="PyrdxlP-dep_Trfase"/>
</dbReference>
<keyword evidence="9" id="KW-0443">Lipid metabolism</keyword>
<reference evidence="15 16" key="1">
    <citation type="submission" date="2020-06" db="EMBL/GenBank/DDBJ databases">
        <authorList>
            <person name="Li R."/>
            <person name="Bekaert M."/>
        </authorList>
    </citation>
    <scope>NUCLEOTIDE SEQUENCE [LARGE SCALE GENOMIC DNA]</scope>
    <source>
        <strain evidence="16">wild</strain>
    </source>
</reference>
<dbReference type="InterPro" id="IPR015421">
    <property type="entry name" value="PyrdxlP-dep_Trfase_major"/>
</dbReference>
<dbReference type="InterPro" id="IPR004839">
    <property type="entry name" value="Aminotransferase_I/II_large"/>
</dbReference>
<dbReference type="GO" id="GO:0016020">
    <property type="term" value="C:membrane"/>
    <property type="evidence" value="ECO:0007669"/>
    <property type="project" value="GOC"/>
</dbReference>
<dbReference type="GO" id="GO:0046513">
    <property type="term" value="P:ceramide biosynthetic process"/>
    <property type="evidence" value="ECO:0007669"/>
    <property type="project" value="TreeGrafter"/>
</dbReference>
<feature type="domain" description="Aminotransferase class I/classII large" evidence="14">
    <location>
        <begin position="157"/>
        <end position="504"/>
    </location>
</feature>
<sequence>MMNIIMATNNSFLPKSSDMYELIESFLQAPTYHLIFEALLIIWIFKLIFFSTEYRPESVLTEKEKAELIEEWQPDPLVPDVDENHPLLQAMEKNIISGKPDKYVMINDKSSLNMATLNFLGMAGNAEVESAAIKTLKQYGVGSKPDKYVMINDKSSLNMATLNFLGMAGNAEVESAAIKTLKQYGVGSCGPRGFYGTMDVHLELEEKFAKFMYCEEAALYSYGFATIASAIPAYSKRGDVIFVDEGVCFSIQKGLVASRSSIKWFKHNDMEDLERLLLVQQDEDRKNPKKAKVTRRFLVVEGLYFNHGDICPLPKIVELKWKYKLRLFVEESFSFGVLGANGRGITEHYNISVDEVDLIAASLENSIGSTGGFCCGKKYVIDHQRLSGLGYCFSASLPPMLATAAIEALNIIQNDSNILSKLRENCRKMYDGLSMISGVQVMGDPLAPIKHVRLSEISDNRELDMKTLQRIADQAMENGIAIVLARYLEKEEHKLPPPSIRISICFMIELQTMNKK</sequence>
<evidence type="ECO:0000256" key="7">
    <source>
        <dbReference type="ARBA" id="ARBA00022898"/>
    </source>
</evidence>
<keyword evidence="7" id="KW-0663">Pyridoxal phosphate</keyword>
<evidence type="ECO:0000256" key="6">
    <source>
        <dbReference type="ARBA" id="ARBA00022679"/>
    </source>
</evidence>
<dbReference type="EMBL" id="CACVKT020009881">
    <property type="protein sequence ID" value="CAC5423807.1"/>
    <property type="molecule type" value="Genomic_DNA"/>
</dbReference>
<dbReference type="GO" id="GO:0030170">
    <property type="term" value="F:pyridoxal phosphate binding"/>
    <property type="evidence" value="ECO:0007669"/>
    <property type="project" value="InterPro"/>
</dbReference>
<comment type="similarity">
    <text evidence="4">Belongs to the class-II pyridoxal-phosphate-dependent aminotransferase family.</text>
</comment>
<proteinExistence type="inferred from homology"/>
<organism evidence="15 16">
    <name type="scientific">Mytilus coruscus</name>
    <name type="common">Sea mussel</name>
    <dbReference type="NCBI Taxonomy" id="42192"/>
    <lineage>
        <taxon>Eukaryota</taxon>
        <taxon>Metazoa</taxon>
        <taxon>Spiralia</taxon>
        <taxon>Lophotrochozoa</taxon>
        <taxon>Mollusca</taxon>
        <taxon>Bivalvia</taxon>
        <taxon>Autobranchia</taxon>
        <taxon>Pteriomorphia</taxon>
        <taxon>Mytilida</taxon>
        <taxon>Mytiloidea</taxon>
        <taxon>Mytilidae</taxon>
        <taxon>Mytilinae</taxon>
        <taxon>Mytilus</taxon>
    </lineage>
</organism>
<evidence type="ECO:0000256" key="2">
    <source>
        <dbReference type="ARBA" id="ARBA00004760"/>
    </source>
</evidence>
<evidence type="ECO:0000256" key="12">
    <source>
        <dbReference type="ARBA" id="ARBA00041765"/>
    </source>
</evidence>
<keyword evidence="8" id="KW-0746">Sphingolipid metabolism</keyword>
<evidence type="ECO:0000256" key="8">
    <source>
        <dbReference type="ARBA" id="ARBA00022919"/>
    </source>
</evidence>
<dbReference type="Proteomes" id="UP000507470">
    <property type="component" value="Unassembled WGS sequence"/>
</dbReference>
<evidence type="ECO:0000256" key="4">
    <source>
        <dbReference type="ARBA" id="ARBA00008392"/>
    </source>
</evidence>
<evidence type="ECO:0000313" key="15">
    <source>
        <dbReference type="EMBL" id="CAC5423807.1"/>
    </source>
</evidence>
<dbReference type="Pfam" id="PF00155">
    <property type="entry name" value="Aminotran_1_2"/>
    <property type="match status" value="1"/>
</dbReference>
<dbReference type="FunFam" id="3.40.640.10:FF:000049">
    <property type="entry name" value="serine palmitoyltransferase 1 isoform X1"/>
    <property type="match status" value="1"/>
</dbReference>
<gene>
    <name evidence="15" type="ORF">MCOR_55774</name>
</gene>